<proteinExistence type="predicted"/>
<feature type="compositionally biased region" description="Polar residues" evidence="1">
    <location>
        <begin position="104"/>
        <end position="117"/>
    </location>
</feature>
<dbReference type="OrthoDB" id="5244543at2759"/>
<keyword evidence="4" id="KW-1185">Reference proteome</keyword>
<feature type="transmembrane region" description="Helical" evidence="2">
    <location>
        <begin position="75"/>
        <end position="97"/>
    </location>
</feature>
<organism evidence="3 4">
    <name type="scientific">Glonium stellatum</name>
    <dbReference type="NCBI Taxonomy" id="574774"/>
    <lineage>
        <taxon>Eukaryota</taxon>
        <taxon>Fungi</taxon>
        <taxon>Dikarya</taxon>
        <taxon>Ascomycota</taxon>
        <taxon>Pezizomycotina</taxon>
        <taxon>Dothideomycetes</taxon>
        <taxon>Pleosporomycetidae</taxon>
        <taxon>Gloniales</taxon>
        <taxon>Gloniaceae</taxon>
        <taxon>Glonium</taxon>
    </lineage>
</organism>
<keyword evidence="2" id="KW-0812">Transmembrane</keyword>
<sequence length="280" mass="30627">MSEAATITAFSGFPTAPNAAISTSSQPACTWLGHCLGDSCKTENDCDNDWICPSNTCIPCCGTTTPHPGLNTADAIGIGVAIPAFLAIILGVAYLVWRTRRKNQLTSTRQTPANTFGKSELPAKSLQMRPTELPGDNTLPVEIMSSANPTEADTIELVELEGNYYPNKHKGENSSVSELCEAVITTTTPRDLPAHQPMPMPRRRFEEYLVSPESQGLVPSRRSPVSDISTQPIYSPAPVYQKLHDNVEDEPMISHEGSNQNYGLFRWPSTQRKPERRARG</sequence>
<evidence type="ECO:0000256" key="1">
    <source>
        <dbReference type="SAM" id="MobiDB-lite"/>
    </source>
</evidence>
<reference evidence="3 4" key="1">
    <citation type="journal article" date="2016" name="Nat. Commun.">
        <title>Ectomycorrhizal ecology is imprinted in the genome of the dominant symbiotic fungus Cenococcum geophilum.</title>
        <authorList>
            <consortium name="DOE Joint Genome Institute"/>
            <person name="Peter M."/>
            <person name="Kohler A."/>
            <person name="Ohm R.A."/>
            <person name="Kuo A."/>
            <person name="Krutzmann J."/>
            <person name="Morin E."/>
            <person name="Arend M."/>
            <person name="Barry K.W."/>
            <person name="Binder M."/>
            <person name="Choi C."/>
            <person name="Clum A."/>
            <person name="Copeland A."/>
            <person name="Grisel N."/>
            <person name="Haridas S."/>
            <person name="Kipfer T."/>
            <person name="LaButti K."/>
            <person name="Lindquist E."/>
            <person name="Lipzen A."/>
            <person name="Maire R."/>
            <person name="Meier B."/>
            <person name="Mihaltcheva S."/>
            <person name="Molinier V."/>
            <person name="Murat C."/>
            <person name="Poggeler S."/>
            <person name="Quandt C.A."/>
            <person name="Sperisen C."/>
            <person name="Tritt A."/>
            <person name="Tisserant E."/>
            <person name="Crous P.W."/>
            <person name="Henrissat B."/>
            <person name="Nehls U."/>
            <person name="Egli S."/>
            <person name="Spatafora J.W."/>
            <person name="Grigoriev I.V."/>
            <person name="Martin F.M."/>
        </authorList>
    </citation>
    <scope>NUCLEOTIDE SEQUENCE [LARGE SCALE GENOMIC DNA]</scope>
    <source>
        <strain evidence="3 4">CBS 207.34</strain>
    </source>
</reference>
<dbReference type="AlphaFoldDB" id="A0A8E2JUL1"/>
<evidence type="ECO:0000256" key="2">
    <source>
        <dbReference type="SAM" id="Phobius"/>
    </source>
</evidence>
<name>A0A8E2JUL1_9PEZI</name>
<keyword evidence="2" id="KW-0472">Membrane</keyword>
<keyword evidence="2" id="KW-1133">Transmembrane helix</keyword>
<feature type="region of interest" description="Disordered" evidence="1">
    <location>
        <begin position="251"/>
        <end position="280"/>
    </location>
</feature>
<protein>
    <submittedName>
        <fullName evidence="3">Uncharacterized protein</fullName>
    </submittedName>
</protein>
<evidence type="ECO:0000313" key="3">
    <source>
        <dbReference type="EMBL" id="OCL09799.1"/>
    </source>
</evidence>
<dbReference type="Proteomes" id="UP000250140">
    <property type="component" value="Unassembled WGS sequence"/>
</dbReference>
<dbReference type="EMBL" id="KV749359">
    <property type="protein sequence ID" value="OCL09799.1"/>
    <property type="molecule type" value="Genomic_DNA"/>
</dbReference>
<feature type="region of interest" description="Disordered" evidence="1">
    <location>
        <begin position="104"/>
        <end position="136"/>
    </location>
</feature>
<accession>A0A8E2JUL1</accession>
<feature type="region of interest" description="Disordered" evidence="1">
    <location>
        <begin position="214"/>
        <end position="233"/>
    </location>
</feature>
<evidence type="ECO:0000313" key="4">
    <source>
        <dbReference type="Proteomes" id="UP000250140"/>
    </source>
</evidence>
<gene>
    <name evidence="3" type="ORF">AOQ84DRAFT_13059</name>
</gene>